<feature type="domain" description="Type VI secretion system FHA" evidence="3">
    <location>
        <begin position="331"/>
        <end position="508"/>
    </location>
</feature>
<evidence type="ECO:0000313" key="5">
    <source>
        <dbReference type="EMBL" id="SMS01681.1"/>
    </source>
</evidence>
<keyword evidence="7" id="KW-1185">Reference proteome</keyword>
<organism evidence="5 6">
    <name type="scientific">Vibrio mangrovi</name>
    <dbReference type="NCBI Taxonomy" id="474394"/>
    <lineage>
        <taxon>Bacteria</taxon>
        <taxon>Pseudomonadati</taxon>
        <taxon>Pseudomonadota</taxon>
        <taxon>Gammaproteobacteria</taxon>
        <taxon>Vibrionales</taxon>
        <taxon>Vibrionaceae</taxon>
        <taxon>Vibrio</taxon>
    </lineage>
</organism>
<dbReference type="AlphaFoldDB" id="A0A1Y6IXD6"/>
<dbReference type="Proteomes" id="UP001283366">
    <property type="component" value="Unassembled WGS sequence"/>
</dbReference>
<dbReference type="EMBL" id="FXXI01000006">
    <property type="protein sequence ID" value="SMS01681.1"/>
    <property type="molecule type" value="Genomic_DNA"/>
</dbReference>
<proteinExistence type="predicted"/>
<protein>
    <submittedName>
        <fullName evidence="4 5">FHA domain protein</fullName>
    </submittedName>
</protein>
<reference evidence="4 7" key="2">
    <citation type="submission" date="2023-11" db="EMBL/GenBank/DDBJ databases">
        <title>Plant-associative lifestyle of Vibrio porteresiae and its evolutionary dynamics.</title>
        <authorList>
            <person name="Rameshkumar N."/>
            <person name="Kirti K."/>
        </authorList>
    </citation>
    <scope>NUCLEOTIDE SEQUENCE [LARGE SCALE GENOMIC DNA]</scope>
    <source>
        <strain evidence="4 7">MSSRF38</strain>
    </source>
</reference>
<evidence type="ECO:0000313" key="6">
    <source>
        <dbReference type="Proteomes" id="UP000196125"/>
    </source>
</evidence>
<dbReference type="RefSeq" id="WP_087481717.1">
    <property type="nucleotide sequence ID" value="NZ_AP024884.1"/>
</dbReference>
<dbReference type="SUPFAM" id="SSF49879">
    <property type="entry name" value="SMAD/FHA domain"/>
    <property type="match status" value="1"/>
</dbReference>
<evidence type="ECO:0000259" key="2">
    <source>
        <dbReference type="Pfam" id="PF00498"/>
    </source>
</evidence>
<dbReference type="OrthoDB" id="273564at2"/>
<dbReference type="InterPro" id="IPR008984">
    <property type="entry name" value="SMAD_FHA_dom_sf"/>
</dbReference>
<dbReference type="InterPro" id="IPR046883">
    <property type="entry name" value="T6SS_FHA_C"/>
</dbReference>
<dbReference type="Pfam" id="PF20232">
    <property type="entry name" value="T6SS_FHA_C"/>
    <property type="match status" value="1"/>
</dbReference>
<name>A0A1Y6IXD6_9VIBR</name>
<feature type="region of interest" description="Disordered" evidence="1">
    <location>
        <begin position="168"/>
        <end position="194"/>
    </location>
</feature>
<accession>A0A1Y6IXD6</accession>
<dbReference type="Gene3D" id="2.60.200.20">
    <property type="match status" value="1"/>
</dbReference>
<reference evidence="5 6" key="1">
    <citation type="submission" date="2017-05" db="EMBL/GenBank/DDBJ databases">
        <authorList>
            <person name="Song R."/>
            <person name="Chenine A.L."/>
            <person name="Ruprecht R.M."/>
        </authorList>
    </citation>
    <scope>NUCLEOTIDE SEQUENCE [LARGE SCALE GENOMIC DNA]</scope>
    <source>
        <strain evidence="5 6">CECT 7927</strain>
    </source>
</reference>
<evidence type="ECO:0000259" key="3">
    <source>
        <dbReference type="Pfam" id="PF20232"/>
    </source>
</evidence>
<evidence type="ECO:0000313" key="7">
    <source>
        <dbReference type="Proteomes" id="UP001283366"/>
    </source>
</evidence>
<sequence length="517" mass="58467">MVQSKQPSLNMIVTNVQVLESGLVSRTSWTSAGGTIGTATDSFWHLTDKNGAIYPNHCEIVVIDGAFCVRDNCGETYVNGSSMALGRNKLARLENKDEIQIGPYQLRVHLGSHGEEDIASNNVLEQLFEDDRHSLLADDEGEAETLHHTEDQTHTVIDPLMALDELAPQKKDDSYTLIDGDDDEESSEDEPHEEPLLAAEEYYQPPLQETQQENGEYDMTASISLKKIFRFGALKLGRKPKTEVQREPAHAGTKNDETNTTDNQSVHNRSVSHGSVDYQSVNNESEGYGMDENVLDLLEEEVAKSMSSTSEQSVEKNHHGKHLLTGPMLDGLGVDLTDSHDMEKMHFLSEELGLSLQACVKGLLELHKQVNHGRFDMMNRNLQPIEDNPLRLGLSYEETMKTMYDSQKSLVHLSAPSAISESLKSIQDHNDAVQYATTEALTQILAAFSPQVLLRRFNNYKRPNDQRSESEEAWAWNMYSSYYQELTSNRQKGFEKLFWEIFEQAYDKKIREKQLEF</sequence>
<evidence type="ECO:0000313" key="4">
    <source>
        <dbReference type="EMBL" id="MDW6004919.1"/>
    </source>
</evidence>
<feature type="region of interest" description="Disordered" evidence="1">
    <location>
        <begin position="239"/>
        <end position="276"/>
    </location>
</feature>
<gene>
    <name evidence="4" type="primary">tagH</name>
    <name evidence="4" type="ORF">SBX37_18835</name>
    <name evidence="5" type="ORF">VIM7927_02985</name>
</gene>
<feature type="compositionally biased region" description="Polar residues" evidence="1">
    <location>
        <begin position="258"/>
        <end position="276"/>
    </location>
</feature>
<feature type="domain" description="FHA" evidence="2">
    <location>
        <begin position="35"/>
        <end position="102"/>
    </location>
</feature>
<dbReference type="NCBIfam" id="TIGR03354">
    <property type="entry name" value="VI_FHA"/>
    <property type="match status" value="1"/>
</dbReference>
<dbReference type="Pfam" id="PF00498">
    <property type="entry name" value="FHA"/>
    <property type="match status" value="1"/>
</dbReference>
<dbReference type="EMBL" id="JAWRCO010000002">
    <property type="protein sequence ID" value="MDW6004919.1"/>
    <property type="molecule type" value="Genomic_DNA"/>
</dbReference>
<dbReference type="InterPro" id="IPR017735">
    <property type="entry name" value="T6SS_FHA"/>
</dbReference>
<feature type="compositionally biased region" description="Acidic residues" evidence="1">
    <location>
        <begin position="179"/>
        <end position="192"/>
    </location>
</feature>
<feature type="compositionally biased region" description="Basic and acidic residues" evidence="1">
    <location>
        <begin position="240"/>
        <end position="257"/>
    </location>
</feature>
<dbReference type="CDD" id="cd00060">
    <property type="entry name" value="FHA"/>
    <property type="match status" value="1"/>
</dbReference>
<dbReference type="Proteomes" id="UP000196125">
    <property type="component" value="Unassembled WGS sequence"/>
</dbReference>
<evidence type="ECO:0000256" key="1">
    <source>
        <dbReference type="SAM" id="MobiDB-lite"/>
    </source>
</evidence>
<dbReference type="InterPro" id="IPR000253">
    <property type="entry name" value="FHA_dom"/>
</dbReference>